<dbReference type="PANTHER" id="PTHR33327">
    <property type="entry name" value="ENDONUCLEASE"/>
    <property type="match status" value="1"/>
</dbReference>
<keyword evidence="3" id="KW-1185">Reference proteome</keyword>
<evidence type="ECO:0000313" key="2">
    <source>
        <dbReference type="EMBL" id="KYM78249.1"/>
    </source>
</evidence>
<dbReference type="EMBL" id="KQ976672">
    <property type="protein sequence ID" value="KYM78249.1"/>
    <property type="molecule type" value="Genomic_DNA"/>
</dbReference>
<dbReference type="AlphaFoldDB" id="A0A151HZR3"/>
<sequence length="98" mass="11535">MSSDHEKYIHAISKIEPRQAREVKDIIVNLPDNKKYEALKKALIQRLTDPQEHRICQFLKTEEMGDRKPKATKTELELMLQEEIIQTSKNPWSSPLHK</sequence>
<gene>
    <name evidence="2" type="ORF">ALC53_11317</name>
</gene>
<name>A0A151HZR3_9HYME</name>
<organism evidence="2 3">
    <name type="scientific">Atta colombica</name>
    <dbReference type="NCBI Taxonomy" id="520822"/>
    <lineage>
        <taxon>Eukaryota</taxon>
        <taxon>Metazoa</taxon>
        <taxon>Ecdysozoa</taxon>
        <taxon>Arthropoda</taxon>
        <taxon>Hexapoda</taxon>
        <taxon>Insecta</taxon>
        <taxon>Pterygota</taxon>
        <taxon>Neoptera</taxon>
        <taxon>Endopterygota</taxon>
        <taxon>Hymenoptera</taxon>
        <taxon>Apocrita</taxon>
        <taxon>Aculeata</taxon>
        <taxon>Formicoidea</taxon>
        <taxon>Formicidae</taxon>
        <taxon>Myrmicinae</taxon>
        <taxon>Atta</taxon>
    </lineage>
</organism>
<dbReference type="Proteomes" id="UP000078540">
    <property type="component" value="Unassembled WGS sequence"/>
</dbReference>
<evidence type="ECO:0000313" key="3">
    <source>
        <dbReference type="Proteomes" id="UP000078540"/>
    </source>
</evidence>
<accession>A0A151HZR3</accession>
<reference evidence="2 3" key="1">
    <citation type="submission" date="2015-09" db="EMBL/GenBank/DDBJ databases">
        <title>Atta colombica WGS genome.</title>
        <authorList>
            <person name="Nygaard S."/>
            <person name="Hu H."/>
            <person name="Boomsma J."/>
            <person name="Zhang G."/>
        </authorList>
    </citation>
    <scope>NUCLEOTIDE SEQUENCE [LARGE SCALE GENOMIC DNA]</scope>
    <source>
        <strain evidence="2">Treedump-2</strain>
        <tissue evidence="2">Whole body</tissue>
    </source>
</reference>
<dbReference type="PANTHER" id="PTHR33327:SF3">
    <property type="entry name" value="RNA-DIRECTED DNA POLYMERASE"/>
    <property type="match status" value="1"/>
</dbReference>
<feature type="domain" description="DUF7041" evidence="1">
    <location>
        <begin position="3"/>
        <end position="59"/>
    </location>
</feature>
<dbReference type="Pfam" id="PF23055">
    <property type="entry name" value="DUF7041"/>
    <property type="match status" value="1"/>
</dbReference>
<protein>
    <recommendedName>
        <fullName evidence="1">DUF7041 domain-containing protein</fullName>
    </recommendedName>
</protein>
<evidence type="ECO:0000259" key="1">
    <source>
        <dbReference type="Pfam" id="PF23055"/>
    </source>
</evidence>
<dbReference type="STRING" id="520822.A0A151HZR3"/>
<dbReference type="InterPro" id="IPR055469">
    <property type="entry name" value="DUF7041"/>
</dbReference>
<proteinExistence type="predicted"/>